<name>A0A1I0ITB8_9EURY</name>
<dbReference type="EMBL" id="FOIC01000024">
    <property type="protein sequence ID" value="SET99721.1"/>
    <property type="molecule type" value="Genomic_DNA"/>
</dbReference>
<organism evidence="3 4">
    <name type="scientific">Natrinema hispanicum</name>
    <dbReference type="NCBI Taxonomy" id="392421"/>
    <lineage>
        <taxon>Archaea</taxon>
        <taxon>Methanobacteriati</taxon>
        <taxon>Methanobacteriota</taxon>
        <taxon>Stenosarchaea group</taxon>
        <taxon>Halobacteria</taxon>
        <taxon>Halobacteriales</taxon>
        <taxon>Natrialbaceae</taxon>
        <taxon>Natrinema</taxon>
    </lineage>
</organism>
<evidence type="ECO:0000313" key="2">
    <source>
        <dbReference type="EMBL" id="SDD24265.1"/>
    </source>
</evidence>
<feature type="transmembrane region" description="Helical" evidence="1">
    <location>
        <begin position="7"/>
        <end position="25"/>
    </location>
</feature>
<dbReference type="Proteomes" id="UP000324021">
    <property type="component" value="Unassembled WGS sequence"/>
</dbReference>
<reference evidence="3" key="1">
    <citation type="submission" date="2016-10" db="EMBL/GenBank/DDBJ databases">
        <authorList>
            <person name="de Groot N.N."/>
        </authorList>
    </citation>
    <scope>NUCLEOTIDE SEQUENCE [LARGE SCALE GENOMIC DNA]</scope>
    <source>
        <strain evidence="3">CDM_6</strain>
    </source>
</reference>
<protein>
    <submittedName>
        <fullName evidence="3">Uncharacterized protein</fullName>
    </submittedName>
</protein>
<evidence type="ECO:0000313" key="4">
    <source>
        <dbReference type="Proteomes" id="UP000199320"/>
    </source>
</evidence>
<accession>A0A1I0ITB8</accession>
<dbReference type="Proteomes" id="UP000199320">
    <property type="component" value="Unassembled WGS sequence"/>
</dbReference>
<evidence type="ECO:0000256" key="1">
    <source>
        <dbReference type="SAM" id="Phobius"/>
    </source>
</evidence>
<evidence type="ECO:0000313" key="5">
    <source>
        <dbReference type="Proteomes" id="UP000324021"/>
    </source>
</evidence>
<keyword evidence="1" id="KW-0812">Transmembrane</keyword>
<reference evidence="4 5" key="2">
    <citation type="submission" date="2016-10" db="EMBL/GenBank/DDBJ databases">
        <authorList>
            <person name="Varghese N."/>
            <person name="Submissions S."/>
        </authorList>
    </citation>
    <scope>NUCLEOTIDE SEQUENCE [LARGE SCALE GENOMIC DNA]</scope>
    <source>
        <strain evidence="2 5">CDM_1</strain>
        <strain evidence="4">CDM_6</strain>
    </source>
</reference>
<sequence>MQRNLLSVFRVIIAFLLVTSPFWMFPHADDTTTVYTAERIEYGSEMNGGIGANGPIRGLDCWEDELTRGCLFAEQIVSEGPITIDPSEPVISERQFADSSYVAVGIDPAFRRQNISSVGNGSEPKIRYSLDPVGPATVLQGISREETELPPRIREALDGRNVPVHGRVYDIDGVVVRSEQEYYRIKVVSRSEPTWGRNRSLVLIARGIPFVIGIALLRNRWRA</sequence>
<keyword evidence="1" id="KW-0472">Membrane</keyword>
<dbReference type="AlphaFoldDB" id="A0A1I0ITB8"/>
<evidence type="ECO:0000313" key="3">
    <source>
        <dbReference type="EMBL" id="SET99721.1"/>
    </source>
</evidence>
<proteinExistence type="predicted"/>
<keyword evidence="4" id="KW-1185">Reference proteome</keyword>
<keyword evidence="1" id="KW-1133">Transmembrane helix</keyword>
<dbReference type="RefSeq" id="WP_092934825.1">
    <property type="nucleotide sequence ID" value="NZ_FMZP01000016.1"/>
</dbReference>
<gene>
    <name evidence="3" type="ORF">SAMN04488694_12434</name>
    <name evidence="2" type="ORF">SAMN05192552_101634</name>
</gene>
<dbReference type="EMBL" id="FMZP01000016">
    <property type="protein sequence ID" value="SDD24265.1"/>
    <property type="molecule type" value="Genomic_DNA"/>
</dbReference>